<dbReference type="AlphaFoldDB" id="A0A915HSK5"/>
<sequence>MTTGAQTLAAIAQQHPVAATKPGPTVANIFGETLRPVNDEVSIIEALPFLSPKIGILWQVYPCEGLVIDFPSKEPISSDDDGKE</sequence>
<dbReference type="Proteomes" id="UP000887565">
    <property type="component" value="Unplaced"/>
</dbReference>
<accession>A0A915HSK5</accession>
<evidence type="ECO:0000313" key="1">
    <source>
        <dbReference type="Proteomes" id="UP000887565"/>
    </source>
</evidence>
<name>A0A915HSK5_ROMCU</name>
<reference evidence="2" key="1">
    <citation type="submission" date="2022-11" db="UniProtKB">
        <authorList>
            <consortium name="WormBaseParasite"/>
        </authorList>
    </citation>
    <scope>IDENTIFICATION</scope>
</reference>
<proteinExistence type="predicted"/>
<evidence type="ECO:0000313" key="2">
    <source>
        <dbReference type="WBParaSite" id="nRc.2.0.1.t04739-RA"/>
    </source>
</evidence>
<keyword evidence="1" id="KW-1185">Reference proteome</keyword>
<dbReference type="WBParaSite" id="nRc.2.0.1.t04739-RA">
    <property type="protein sequence ID" value="nRc.2.0.1.t04739-RA"/>
    <property type="gene ID" value="nRc.2.0.1.g04739"/>
</dbReference>
<protein>
    <submittedName>
        <fullName evidence="2">Uncharacterized protein</fullName>
    </submittedName>
</protein>
<organism evidence="1 2">
    <name type="scientific">Romanomermis culicivorax</name>
    <name type="common">Nematode worm</name>
    <dbReference type="NCBI Taxonomy" id="13658"/>
    <lineage>
        <taxon>Eukaryota</taxon>
        <taxon>Metazoa</taxon>
        <taxon>Ecdysozoa</taxon>
        <taxon>Nematoda</taxon>
        <taxon>Enoplea</taxon>
        <taxon>Dorylaimia</taxon>
        <taxon>Mermithida</taxon>
        <taxon>Mermithoidea</taxon>
        <taxon>Mermithidae</taxon>
        <taxon>Romanomermis</taxon>
    </lineage>
</organism>